<sequence>MDQDTSIYDLLQKATQARCALGINSCSSSASVKRFSAAECTLPEKDRPTHLSISNRFIDAAVAKWEPVFKSTTVSPEDVNFVLTCLKDYYGLENPVWRLSSETSEDSTHRRHANDLELIRKIISQLINNSVNAQKVGIFRLVVAQEQDVAGVWSVVPDFRGLLIFDEITRLLHPKNIETIPMTLVTMEDKTMTVAQDMFKETQTIPIVWPDAYGTLPDHLTKERKKTLAGAIQVDLSSVRYHLPHSSYFPGQIVCQMDRYRTNCAVFYTMNRVLYLKRAGTELVRSQPPDTQGFAIDFVQYASWIMEAAAEHLANYDTWYRTEVLNCPSDKTSTTQSSKTVHPTVKFALLPSVPLPSWLFDKALALAPFTRIKLGNNSGGSEFILIWASWHHVYPLPKMVAGDSETTSASRGDPMLPKSDLSGRSQGGGFRSGL</sequence>
<name>A0ABR1J333_9AGAR</name>
<accession>A0ABR1J333</accession>
<feature type="compositionally biased region" description="Gly residues" evidence="1">
    <location>
        <begin position="425"/>
        <end position="434"/>
    </location>
</feature>
<protein>
    <submittedName>
        <fullName evidence="2">Uncharacterized protein</fullName>
    </submittedName>
</protein>
<keyword evidence="3" id="KW-1185">Reference proteome</keyword>
<dbReference type="EMBL" id="JBANRG010000040">
    <property type="protein sequence ID" value="KAK7447785.1"/>
    <property type="molecule type" value="Genomic_DNA"/>
</dbReference>
<evidence type="ECO:0000313" key="2">
    <source>
        <dbReference type="EMBL" id="KAK7447785.1"/>
    </source>
</evidence>
<evidence type="ECO:0000313" key="3">
    <source>
        <dbReference type="Proteomes" id="UP001498398"/>
    </source>
</evidence>
<gene>
    <name evidence="2" type="ORF">VKT23_014043</name>
</gene>
<dbReference type="Proteomes" id="UP001498398">
    <property type="component" value="Unassembled WGS sequence"/>
</dbReference>
<evidence type="ECO:0000256" key="1">
    <source>
        <dbReference type="SAM" id="MobiDB-lite"/>
    </source>
</evidence>
<proteinExistence type="predicted"/>
<organism evidence="2 3">
    <name type="scientific">Marasmiellus scandens</name>
    <dbReference type="NCBI Taxonomy" id="2682957"/>
    <lineage>
        <taxon>Eukaryota</taxon>
        <taxon>Fungi</taxon>
        <taxon>Dikarya</taxon>
        <taxon>Basidiomycota</taxon>
        <taxon>Agaricomycotina</taxon>
        <taxon>Agaricomycetes</taxon>
        <taxon>Agaricomycetidae</taxon>
        <taxon>Agaricales</taxon>
        <taxon>Marasmiineae</taxon>
        <taxon>Omphalotaceae</taxon>
        <taxon>Marasmiellus</taxon>
    </lineage>
</organism>
<reference evidence="2 3" key="1">
    <citation type="submission" date="2024-01" db="EMBL/GenBank/DDBJ databases">
        <title>A draft genome for the cacao thread blight pathogen Marasmiellus scandens.</title>
        <authorList>
            <person name="Baruah I.K."/>
            <person name="Leung J."/>
            <person name="Bukari Y."/>
            <person name="Amoako-Attah I."/>
            <person name="Meinhardt L.W."/>
            <person name="Bailey B.A."/>
            <person name="Cohen S.P."/>
        </authorList>
    </citation>
    <scope>NUCLEOTIDE SEQUENCE [LARGE SCALE GENOMIC DNA]</scope>
    <source>
        <strain evidence="2 3">GH-19</strain>
    </source>
</reference>
<comment type="caution">
    <text evidence="2">The sequence shown here is derived from an EMBL/GenBank/DDBJ whole genome shotgun (WGS) entry which is preliminary data.</text>
</comment>
<feature type="region of interest" description="Disordered" evidence="1">
    <location>
        <begin position="403"/>
        <end position="434"/>
    </location>
</feature>